<evidence type="ECO:0000256" key="6">
    <source>
        <dbReference type="ARBA" id="ARBA00022679"/>
    </source>
</evidence>
<gene>
    <name evidence="18" type="primary">LOC113406243</name>
</gene>
<comment type="similarity">
    <text evidence="2">Belongs to the protein kinase superfamily. AGC Ser/Thr protein kinase family. S6 kinase subfamily.</text>
</comment>
<proteinExistence type="inferred from homology"/>
<sequence>RFLPLLLLQWHDINLQLFLMFSFQEEGNIKEIAITHHVKEGHEKADPSQFELLKVLGQGSFGKVCWKCKRNIRDRVRTKMERDILVEVNHPFIVKLHYAFQTEGKLYLILDFLRGGDLFTRLSKEVMFTEEDVKFYLAELALALDHLHSLGIIYRDLKPENILLDEEGHIKLTDFGLSKESIDHEKKAYSFCGTVEYMAPEVVNRRGHTQSADWWSFGVLMFEMLTGTLPFQGKDRKETMTMILKAKLGMPQFLSPEAQSLLRMLFKRNPANRLGAGPDGVEEIKRHFFFSTIDWNKLYRREIHPPFKPATGRPEDTFYFDPEFTAKTPKDSPGIPPSANAHQLFRGFSFVAIASDDESQAMQTVGVHSIVQQLHRNSIQFTDGYEVKEDIGVGSYSICKRCIHKATNMEYAVKIIDKSKRDPTEEIEILLRYGQHPNIITLKDVYDDGKYVYVVTELMKGGELLDKILRQKFFSEREASAVLLTITRTVEYLHAQGVVHRDLKPSNILYVDESGNPESIRICDFGFAKQLRAENGLLMTPCYTANFVAPEVLKRQGYDAACDIWSLGVLLYTMLTGYTPFANGPDDTPEEILARIGSGKFSLTGGYWNSVSVTAKDLVSKMLHVDPHQRLTAAQVLRHPWIVDSDQLPQYQLNRQDAPHLVKGAMAATYSALNRNQSPVLEPVGRSTLAQRRGIKKITSTAL</sequence>
<feature type="binding site" evidence="14">
    <location>
        <begin position="56"/>
        <end position="64"/>
    </location>
    <ligand>
        <name>ATP</name>
        <dbReference type="ChEBI" id="CHEBI:30616"/>
    </ligand>
</feature>
<dbReference type="GO" id="GO:0005524">
    <property type="term" value="F:ATP binding"/>
    <property type="evidence" value="ECO:0007669"/>
    <property type="project" value="UniProtKB-UniRule"/>
</dbReference>
<dbReference type="GO" id="GO:0035556">
    <property type="term" value="P:intracellular signal transduction"/>
    <property type="evidence" value="ECO:0007669"/>
    <property type="project" value="InterPro"/>
</dbReference>
<evidence type="ECO:0000259" key="17">
    <source>
        <dbReference type="PROSITE" id="PS51285"/>
    </source>
</evidence>
<keyword evidence="4" id="KW-0723">Serine/threonine-protein kinase</keyword>
<evidence type="ECO:0000259" key="16">
    <source>
        <dbReference type="PROSITE" id="PS50011"/>
    </source>
</evidence>
<dbReference type="InterPro" id="IPR016239">
    <property type="entry name" value="Ribosomal_S6_kinase_II"/>
</dbReference>
<dbReference type="InterPro" id="IPR041906">
    <property type="entry name" value="RSK_N"/>
</dbReference>
<dbReference type="PROSITE" id="PS50011">
    <property type="entry name" value="PROTEIN_KINASE_DOM"/>
    <property type="match status" value="2"/>
</dbReference>
<evidence type="ECO:0000256" key="3">
    <source>
        <dbReference type="ARBA" id="ARBA00012513"/>
    </source>
</evidence>
<feature type="binding site" evidence="14">
    <location>
        <begin position="391"/>
        <end position="399"/>
    </location>
    <ligand>
        <name>ATP</name>
        <dbReference type="ChEBI" id="CHEBI:30616"/>
    </ligand>
</feature>
<feature type="domain" description="AGC-kinase C-terminal" evidence="17">
    <location>
        <begin position="291"/>
        <end position="360"/>
    </location>
</feature>
<dbReference type="SMART" id="SM00220">
    <property type="entry name" value="S_TKc"/>
    <property type="match status" value="2"/>
</dbReference>
<keyword evidence="19" id="KW-1185">Reference proteome</keyword>
<keyword evidence="8 14" id="KW-0547">Nucleotide-binding</keyword>
<evidence type="ECO:0000256" key="13">
    <source>
        <dbReference type="PIRSR" id="PIRSR000606-50"/>
    </source>
</evidence>
<keyword evidence="7" id="KW-0677">Repeat</keyword>
<dbReference type="InterPro" id="IPR000719">
    <property type="entry name" value="Prot_kinase_dom"/>
</dbReference>
<keyword evidence="9" id="KW-0418">Kinase</keyword>
<evidence type="ECO:0000256" key="8">
    <source>
        <dbReference type="ARBA" id="ARBA00022741"/>
    </source>
</evidence>
<reference evidence="18" key="1">
    <citation type="submission" date="2025-08" db="UniProtKB">
        <authorList>
            <consortium name="Ensembl"/>
        </authorList>
    </citation>
    <scope>IDENTIFICATION</scope>
</reference>
<dbReference type="GO" id="GO:0004674">
    <property type="term" value="F:protein serine/threonine kinase activity"/>
    <property type="evidence" value="ECO:0007669"/>
    <property type="project" value="UniProtKB-KW"/>
</dbReference>
<organism evidence="18 19">
    <name type="scientific">Terrapene triunguis</name>
    <name type="common">Three-toed box turtle</name>
    <dbReference type="NCBI Taxonomy" id="2587831"/>
    <lineage>
        <taxon>Eukaryota</taxon>
        <taxon>Metazoa</taxon>
        <taxon>Chordata</taxon>
        <taxon>Craniata</taxon>
        <taxon>Vertebrata</taxon>
        <taxon>Euteleostomi</taxon>
        <taxon>Archelosauria</taxon>
        <taxon>Testudinata</taxon>
        <taxon>Testudines</taxon>
        <taxon>Cryptodira</taxon>
        <taxon>Durocryptodira</taxon>
        <taxon>Testudinoidea</taxon>
        <taxon>Emydidae</taxon>
        <taxon>Terrapene</taxon>
    </lineage>
</organism>
<dbReference type="Gene3D" id="1.10.510.10">
    <property type="entry name" value="Transferase(Phosphotransferase) domain 1"/>
    <property type="match status" value="2"/>
</dbReference>
<dbReference type="FunFam" id="1.10.510.10:FF:000010">
    <property type="entry name" value="Ribosomal protein S6 kinase"/>
    <property type="match status" value="1"/>
</dbReference>
<evidence type="ECO:0000256" key="5">
    <source>
        <dbReference type="ARBA" id="ARBA00022553"/>
    </source>
</evidence>
<dbReference type="SMART" id="SM00133">
    <property type="entry name" value="S_TK_X"/>
    <property type="match status" value="1"/>
</dbReference>
<evidence type="ECO:0000256" key="4">
    <source>
        <dbReference type="ARBA" id="ARBA00022527"/>
    </source>
</evidence>
<comment type="cofactor">
    <cofactor evidence="1">
        <name>Mg(2+)</name>
        <dbReference type="ChEBI" id="CHEBI:18420"/>
    </cofactor>
</comment>
<comment type="catalytic activity">
    <reaction evidence="11">
        <text>L-threonyl-[protein] + ATP = O-phospho-L-threonyl-[protein] + ADP + H(+)</text>
        <dbReference type="Rhea" id="RHEA:46608"/>
        <dbReference type="Rhea" id="RHEA-COMP:11060"/>
        <dbReference type="Rhea" id="RHEA-COMP:11605"/>
        <dbReference type="ChEBI" id="CHEBI:15378"/>
        <dbReference type="ChEBI" id="CHEBI:30013"/>
        <dbReference type="ChEBI" id="CHEBI:30616"/>
        <dbReference type="ChEBI" id="CHEBI:61977"/>
        <dbReference type="ChEBI" id="CHEBI:456216"/>
        <dbReference type="EC" id="2.7.11.1"/>
    </reaction>
</comment>
<comment type="catalytic activity">
    <reaction evidence="12">
        <text>L-seryl-[protein] + ATP = O-phospho-L-seryl-[protein] + ADP + H(+)</text>
        <dbReference type="Rhea" id="RHEA:17989"/>
        <dbReference type="Rhea" id="RHEA-COMP:9863"/>
        <dbReference type="Rhea" id="RHEA-COMP:11604"/>
        <dbReference type="ChEBI" id="CHEBI:15378"/>
        <dbReference type="ChEBI" id="CHEBI:29999"/>
        <dbReference type="ChEBI" id="CHEBI:30616"/>
        <dbReference type="ChEBI" id="CHEBI:83421"/>
        <dbReference type="ChEBI" id="CHEBI:456216"/>
        <dbReference type="EC" id="2.7.11.1"/>
    </reaction>
</comment>
<dbReference type="InterPro" id="IPR008271">
    <property type="entry name" value="Ser/Thr_kinase_AS"/>
</dbReference>
<evidence type="ECO:0000256" key="12">
    <source>
        <dbReference type="ARBA" id="ARBA00048679"/>
    </source>
</evidence>
<feature type="domain" description="Protein kinase" evidence="16">
    <location>
        <begin position="385"/>
        <end position="642"/>
    </location>
</feature>
<dbReference type="FunFam" id="1.10.510.10:FF:000041">
    <property type="entry name" value="Ribosomal protein S6 kinase"/>
    <property type="match status" value="1"/>
</dbReference>
<dbReference type="InterPro" id="IPR017441">
    <property type="entry name" value="Protein_kinase_ATP_BS"/>
</dbReference>
<evidence type="ECO:0000256" key="11">
    <source>
        <dbReference type="ARBA" id="ARBA00047899"/>
    </source>
</evidence>
<dbReference type="PROSITE" id="PS00108">
    <property type="entry name" value="PROTEIN_KINASE_ST"/>
    <property type="match status" value="2"/>
</dbReference>
<dbReference type="Pfam" id="PF00069">
    <property type="entry name" value="Pkinase"/>
    <property type="match status" value="2"/>
</dbReference>
<dbReference type="Gene3D" id="3.30.200.20">
    <property type="entry name" value="Phosphorylase Kinase, domain 1"/>
    <property type="match status" value="3"/>
</dbReference>
<keyword evidence="10 14" id="KW-0067">ATP-binding</keyword>
<dbReference type="InterPro" id="IPR011009">
    <property type="entry name" value="Kinase-like_dom_sf"/>
</dbReference>
<feature type="active site" description="Proton acceptor" evidence="13">
    <location>
        <position position="502"/>
    </location>
</feature>
<dbReference type="GeneTree" id="ENSGT00940000159370"/>
<dbReference type="InterPro" id="IPR000961">
    <property type="entry name" value="AGC-kinase_C"/>
</dbReference>
<dbReference type="SUPFAM" id="SSF56112">
    <property type="entry name" value="Protein kinase-like (PK-like)"/>
    <property type="match status" value="2"/>
</dbReference>
<evidence type="ECO:0000256" key="14">
    <source>
        <dbReference type="PIRSR" id="PIRSR000606-51"/>
    </source>
</evidence>
<keyword evidence="5" id="KW-0597">Phosphoprotein</keyword>
<keyword evidence="6" id="KW-0808">Transferase</keyword>
<dbReference type="PROSITE" id="PS51285">
    <property type="entry name" value="AGC_KINASE_CTER"/>
    <property type="match status" value="1"/>
</dbReference>
<dbReference type="Ensembl" id="ENSTMTT00000028858.1">
    <property type="protein sequence ID" value="ENSTMTP00000027855.1"/>
    <property type="gene ID" value="ENSTMTG00000013119.1"/>
</dbReference>
<dbReference type="EC" id="2.7.11.1" evidence="3"/>
<reference evidence="18" key="2">
    <citation type="submission" date="2025-09" db="UniProtKB">
        <authorList>
            <consortium name="Ensembl"/>
        </authorList>
    </citation>
    <scope>IDENTIFICATION</scope>
</reference>
<evidence type="ECO:0000313" key="19">
    <source>
        <dbReference type="Proteomes" id="UP000472274"/>
    </source>
</evidence>
<dbReference type="PANTHER" id="PTHR24351">
    <property type="entry name" value="RIBOSOMAL PROTEIN S6 KINASE"/>
    <property type="match status" value="1"/>
</dbReference>
<accession>A0A674K2F2</accession>
<dbReference type="CDD" id="cd05582">
    <property type="entry name" value="STKc_RSK_N"/>
    <property type="match status" value="1"/>
</dbReference>
<evidence type="ECO:0000256" key="10">
    <source>
        <dbReference type="ARBA" id="ARBA00022840"/>
    </source>
</evidence>
<dbReference type="CDD" id="cd14176">
    <property type="entry name" value="STKc_RSK2_C"/>
    <property type="match status" value="1"/>
</dbReference>
<dbReference type="PROSITE" id="PS00107">
    <property type="entry name" value="PROTEIN_KINASE_ATP"/>
    <property type="match status" value="1"/>
</dbReference>
<evidence type="ECO:0000256" key="7">
    <source>
        <dbReference type="ARBA" id="ARBA00022737"/>
    </source>
</evidence>
<dbReference type="FunFam" id="3.30.200.20:FF:000121">
    <property type="entry name" value="Ribosomal protein S6 kinase"/>
    <property type="match status" value="1"/>
</dbReference>
<feature type="binding site" evidence="14 15">
    <location>
        <position position="414"/>
    </location>
    <ligand>
        <name>ATP</name>
        <dbReference type="ChEBI" id="CHEBI:30616"/>
    </ligand>
</feature>
<dbReference type="InterPro" id="IPR017892">
    <property type="entry name" value="Pkinase_C"/>
</dbReference>
<dbReference type="GO" id="GO:0000287">
    <property type="term" value="F:magnesium ion binding"/>
    <property type="evidence" value="ECO:0007669"/>
    <property type="project" value="InterPro"/>
</dbReference>
<evidence type="ECO:0000256" key="1">
    <source>
        <dbReference type="ARBA" id="ARBA00001946"/>
    </source>
</evidence>
<dbReference type="Proteomes" id="UP000472274">
    <property type="component" value="Unplaced"/>
</dbReference>
<dbReference type="AlphaFoldDB" id="A0A674K2F2"/>
<dbReference type="InterPro" id="IPR041905">
    <property type="entry name" value="RPS6KA3_C"/>
</dbReference>
<evidence type="ECO:0000313" key="18">
    <source>
        <dbReference type="Ensembl" id="ENSTMTP00000027855.1"/>
    </source>
</evidence>
<evidence type="ECO:0000256" key="2">
    <source>
        <dbReference type="ARBA" id="ARBA00009804"/>
    </source>
</evidence>
<evidence type="ECO:0000256" key="15">
    <source>
        <dbReference type="PROSITE-ProRule" id="PRU10141"/>
    </source>
</evidence>
<name>A0A674K2F2_9SAUR</name>
<feature type="active site" description="Proton acceptor" evidence="13">
    <location>
        <position position="156"/>
    </location>
</feature>
<evidence type="ECO:0000256" key="9">
    <source>
        <dbReference type="ARBA" id="ARBA00022777"/>
    </source>
</evidence>
<dbReference type="Pfam" id="PF00433">
    <property type="entry name" value="Pkinase_C"/>
    <property type="match status" value="1"/>
</dbReference>
<feature type="domain" description="Protein kinase" evidence="16">
    <location>
        <begin position="50"/>
        <end position="290"/>
    </location>
</feature>
<dbReference type="PIRSF" id="PIRSF000606">
    <property type="entry name" value="Ribsml_S6_kin_2"/>
    <property type="match status" value="1"/>
</dbReference>
<protein>
    <recommendedName>
        <fullName evidence="3">non-specific serine/threonine protein kinase</fullName>
        <ecNumber evidence="3">2.7.11.1</ecNumber>
    </recommendedName>
</protein>